<dbReference type="RefSeq" id="WP_263509011.1">
    <property type="nucleotide sequence ID" value="NZ_CP106982.1"/>
</dbReference>
<dbReference type="Proteomes" id="UP001163947">
    <property type="component" value="Chromosome"/>
</dbReference>
<accession>A0AA46SAL4</accession>
<evidence type="ECO:0000313" key="1">
    <source>
        <dbReference type="EMBL" id="UYF95090.1"/>
    </source>
</evidence>
<organism evidence="1 2">
    <name type="scientific">Rhodococcus aetherivorans</name>
    <dbReference type="NCBI Taxonomy" id="191292"/>
    <lineage>
        <taxon>Bacteria</taxon>
        <taxon>Bacillati</taxon>
        <taxon>Actinomycetota</taxon>
        <taxon>Actinomycetes</taxon>
        <taxon>Mycobacteriales</taxon>
        <taxon>Nocardiaceae</taxon>
        <taxon>Rhodococcus</taxon>
    </lineage>
</organism>
<evidence type="ECO:0000313" key="2">
    <source>
        <dbReference type="Proteomes" id="UP001163947"/>
    </source>
</evidence>
<dbReference type="GeneID" id="83619700"/>
<reference evidence="1" key="1">
    <citation type="submission" date="2022-09" db="EMBL/GenBank/DDBJ databases">
        <title>The genome sequence of Rhodococcus aetherivorans N1.</title>
        <authorList>
            <person name="Jiang W."/>
        </authorList>
    </citation>
    <scope>NUCLEOTIDE SEQUENCE</scope>
    <source>
        <strain evidence="1">N1</strain>
    </source>
</reference>
<dbReference type="EMBL" id="CP106982">
    <property type="protein sequence ID" value="UYF95090.1"/>
    <property type="molecule type" value="Genomic_DNA"/>
</dbReference>
<name>A0AA46SAL4_9NOCA</name>
<gene>
    <name evidence="1" type="ORF">OCS65_04745</name>
</gene>
<dbReference type="AlphaFoldDB" id="A0AA46SAL4"/>
<sequence length="93" mass="10224">MSKIVRNVVYLRQRNYALDSAPHSRSRHGVCTIHGIVYRGRFTRATSITLFVCPVEAFPARLKPSSPLAHPALGDAIDPAAHELGYALIGLQE</sequence>
<protein>
    <submittedName>
        <fullName evidence="1">Uncharacterized protein</fullName>
    </submittedName>
</protein>
<proteinExistence type="predicted"/>